<evidence type="ECO:0000256" key="1">
    <source>
        <dbReference type="SAM" id="MobiDB-lite"/>
    </source>
</evidence>
<evidence type="ECO:0000313" key="3">
    <source>
        <dbReference type="Proteomes" id="UP001396334"/>
    </source>
</evidence>
<organism evidence="2 3">
    <name type="scientific">Hibiscus sabdariffa</name>
    <name type="common">roselle</name>
    <dbReference type="NCBI Taxonomy" id="183260"/>
    <lineage>
        <taxon>Eukaryota</taxon>
        <taxon>Viridiplantae</taxon>
        <taxon>Streptophyta</taxon>
        <taxon>Embryophyta</taxon>
        <taxon>Tracheophyta</taxon>
        <taxon>Spermatophyta</taxon>
        <taxon>Magnoliopsida</taxon>
        <taxon>eudicotyledons</taxon>
        <taxon>Gunneridae</taxon>
        <taxon>Pentapetalae</taxon>
        <taxon>rosids</taxon>
        <taxon>malvids</taxon>
        <taxon>Malvales</taxon>
        <taxon>Malvaceae</taxon>
        <taxon>Malvoideae</taxon>
        <taxon>Hibiscus</taxon>
    </lineage>
</organism>
<name>A0ABR2TCW9_9ROSI</name>
<dbReference type="Proteomes" id="UP001396334">
    <property type="component" value="Unassembled WGS sequence"/>
</dbReference>
<accession>A0ABR2TCW9</accession>
<dbReference type="PANTHER" id="PTHR37766:SF1">
    <property type="entry name" value="OS01G0897100 PROTEIN"/>
    <property type="match status" value="1"/>
</dbReference>
<evidence type="ECO:0000313" key="2">
    <source>
        <dbReference type="EMBL" id="KAK9035196.1"/>
    </source>
</evidence>
<gene>
    <name evidence="2" type="ORF">V6N11_077244</name>
</gene>
<feature type="compositionally biased region" description="Basic residues" evidence="1">
    <location>
        <begin position="518"/>
        <end position="530"/>
    </location>
</feature>
<sequence length="606" mass="69793">MSCANPMIAFHTSQTVSLTQNEQMEFRIRKDATIAAVIYAAHHTPTANNKFKKLEWPINSDDKQKQNYQLRLLKFLIKGVYGEKKMVPLFLSEPNLDEKGGDNEDSHQIISLLSKLGSVIWSLMVSGGRSEARLWLCNAVSSITSISPHHKRDIFMKMLASKPTNKGFASQLLQLIFEKRPRKAGTILAKKSYLLEKFFEGNPKRIMQWFSNFGDGGGLEHKKGAKALSQFAFVNRDICWEELEWKGKHGQSPAMVATKPHYFLDLDVQRTVENFLDNVPEFWSSSEFAESLKDGEILFMDTKFFVELFVDLMYKEDLNDLWDVISEFLKEEPFSSLCHHLLISLEESEFRIFLELLLRYINPKIERKDFGIPSYLLEFILCKCSDSESFDTLLLLNAIINQKRQLLRLVNDEECQDENEQVKDIVSQMSKTSTNAYTLASILKECSKAKPVEAIKLLGLYSWVIYYRLSKECQTPGSWEALFQSNGISFRTSDKYSMLRHEVSLDESDSEADDRASSRRRRKKKRRKKRRDYDDEGSYDNVLLDIDASDSRLGLQSGGGSWLLSIDDFSTSWTNVDLPEHLSNYCLSTWMKQLVLKWSNVANAWG</sequence>
<keyword evidence="3" id="KW-1185">Reference proteome</keyword>
<dbReference type="PANTHER" id="PTHR37766">
    <property type="entry name" value="OS01G0897100 PROTEIN"/>
    <property type="match status" value="1"/>
</dbReference>
<protein>
    <submittedName>
        <fullName evidence="2">Uncharacterized protein</fullName>
    </submittedName>
</protein>
<reference evidence="2 3" key="1">
    <citation type="journal article" date="2024" name="G3 (Bethesda)">
        <title>Genome assembly of Hibiscus sabdariffa L. provides insights into metabolisms of medicinal natural products.</title>
        <authorList>
            <person name="Kim T."/>
        </authorList>
    </citation>
    <scope>NUCLEOTIDE SEQUENCE [LARGE SCALE GENOMIC DNA]</scope>
    <source>
        <strain evidence="2">TK-2024</strain>
        <tissue evidence="2">Old leaves</tissue>
    </source>
</reference>
<feature type="region of interest" description="Disordered" evidence="1">
    <location>
        <begin position="507"/>
        <end position="531"/>
    </location>
</feature>
<proteinExistence type="predicted"/>
<comment type="caution">
    <text evidence="2">The sequence shown here is derived from an EMBL/GenBank/DDBJ whole genome shotgun (WGS) entry which is preliminary data.</text>
</comment>
<dbReference type="EMBL" id="JBBPBN010000006">
    <property type="protein sequence ID" value="KAK9035196.1"/>
    <property type="molecule type" value="Genomic_DNA"/>
</dbReference>